<dbReference type="InterPro" id="IPR002563">
    <property type="entry name" value="Flavin_Rdtase-like_dom"/>
</dbReference>
<evidence type="ECO:0000313" key="5">
    <source>
        <dbReference type="Proteomes" id="UP000253509"/>
    </source>
</evidence>
<dbReference type="PANTHER" id="PTHR30466:SF15">
    <property type="entry name" value="POSSIBLE OXIDOREDUCTASE"/>
    <property type="match status" value="1"/>
</dbReference>
<organism evidence="4 5">
    <name type="scientific">Brevibacterium celere</name>
    <dbReference type="NCBI Taxonomy" id="225845"/>
    <lineage>
        <taxon>Bacteria</taxon>
        <taxon>Bacillati</taxon>
        <taxon>Actinomycetota</taxon>
        <taxon>Actinomycetes</taxon>
        <taxon>Micrococcales</taxon>
        <taxon>Brevibacteriaceae</taxon>
        <taxon>Brevibacterium</taxon>
    </lineage>
</organism>
<dbReference type="Pfam" id="PF01613">
    <property type="entry name" value="Flavin_Reduct"/>
    <property type="match status" value="1"/>
</dbReference>
<reference evidence="4 5" key="1">
    <citation type="submission" date="2018-06" db="EMBL/GenBank/DDBJ databases">
        <title>Freshwater and sediment microbial communities from various areas in North America, analyzing microbe dynamics in response to fracking.</title>
        <authorList>
            <person name="Lamendella R."/>
        </authorList>
    </citation>
    <scope>NUCLEOTIDE SEQUENCE [LARGE SCALE GENOMIC DNA]</scope>
    <source>
        <strain evidence="4 5">3b_TX</strain>
    </source>
</reference>
<name>A0A366IKW0_9MICO</name>
<evidence type="ECO:0000313" key="4">
    <source>
        <dbReference type="EMBL" id="RBP72858.1"/>
    </source>
</evidence>
<evidence type="ECO:0000259" key="3">
    <source>
        <dbReference type="SMART" id="SM00903"/>
    </source>
</evidence>
<dbReference type="RefSeq" id="WP_113903344.1">
    <property type="nucleotide sequence ID" value="NZ_QNSB01000003.1"/>
</dbReference>
<evidence type="ECO:0000256" key="2">
    <source>
        <dbReference type="SAM" id="MobiDB-lite"/>
    </source>
</evidence>
<keyword evidence="1" id="KW-0560">Oxidoreductase</keyword>
<dbReference type="InterPro" id="IPR050268">
    <property type="entry name" value="NADH-dep_flavin_reductase"/>
</dbReference>
<dbReference type="Gene3D" id="2.30.110.10">
    <property type="entry name" value="Electron Transport, Fmn-binding Protein, Chain A"/>
    <property type="match status" value="1"/>
</dbReference>
<dbReference type="GO" id="GO:0010181">
    <property type="term" value="F:FMN binding"/>
    <property type="evidence" value="ECO:0007669"/>
    <property type="project" value="InterPro"/>
</dbReference>
<keyword evidence="5" id="KW-1185">Reference proteome</keyword>
<dbReference type="PANTHER" id="PTHR30466">
    <property type="entry name" value="FLAVIN REDUCTASE"/>
    <property type="match status" value="1"/>
</dbReference>
<dbReference type="InterPro" id="IPR012349">
    <property type="entry name" value="Split_barrel_FMN-bd"/>
</dbReference>
<dbReference type="SMART" id="SM00903">
    <property type="entry name" value="Flavin_Reduct"/>
    <property type="match status" value="1"/>
</dbReference>
<evidence type="ECO:0000256" key="1">
    <source>
        <dbReference type="ARBA" id="ARBA00023002"/>
    </source>
</evidence>
<feature type="compositionally biased region" description="Basic and acidic residues" evidence="2">
    <location>
        <begin position="157"/>
        <end position="169"/>
    </location>
</feature>
<dbReference type="SUPFAM" id="SSF50475">
    <property type="entry name" value="FMN-binding split barrel"/>
    <property type="match status" value="1"/>
</dbReference>
<feature type="region of interest" description="Disordered" evidence="2">
    <location>
        <begin position="150"/>
        <end position="169"/>
    </location>
</feature>
<gene>
    <name evidence="4" type="ORF">DFO65_103149</name>
</gene>
<comment type="caution">
    <text evidence="4">The sequence shown here is derived from an EMBL/GenBank/DDBJ whole genome shotgun (WGS) entry which is preliminary data.</text>
</comment>
<dbReference type="GO" id="GO:0042602">
    <property type="term" value="F:riboflavin reductase (NADPH) activity"/>
    <property type="evidence" value="ECO:0007669"/>
    <property type="project" value="TreeGrafter"/>
</dbReference>
<proteinExistence type="predicted"/>
<dbReference type="AlphaFoldDB" id="A0A366IKW0"/>
<feature type="domain" description="Flavin reductase like" evidence="3">
    <location>
        <begin position="10"/>
        <end position="157"/>
    </location>
</feature>
<dbReference type="EMBL" id="QNSB01000003">
    <property type="protein sequence ID" value="RBP72858.1"/>
    <property type="molecule type" value="Genomic_DNA"/>
</dbReference>
<dbReference type="Proteomes" id="UP000253509">
    <property type="component" value="Unassembled WGS sequence"/>
</dbReference>
<accession>A0A366IKW0</accession>
<protein>
    <submittedName>
        <fullName evidence="4">Flavin reductase (DIM6/NTAB) family NADH-FMN oxidoreductase RutF</fullName>
    </submittedName>
</protein>
<sequence>MDDSAFETLMAATDTPLLVVTTAVEGERAGCVVGFHSQSSIGPQQYGIWLSKANHTYVVGLRASRFAAHFLTSADHDLAELFGGHSGTEVDKFTDLDVDTDASGLPLLGRCPNRLVLERLALLDDGGDHVCVTTRVVSAETGGRFTPLRVSDVGDLDPGRGSEERAIRP</sequence>